<evidence type="ECO:0000313" key="5">
    <source>
        <dbReference type="Proteomes" id="UP000039046"/>
    </source>
</evidence>
<name>A0A0A1T0K9_9HYPO</name>
<keyword evidence="3" id="KW-0732">Signal</keyword>
<proteinExistence type="predicted"/>
<keyword evidence="2" id="KW-0472">Membrane</keyword>
<keyword evidence="5" id="KW-1185">Reference proteome</keyword>
<dbReference type="HOGENOM" id="CLU_1836528_0_0_1"/>
<reference evidence="4 5" key="1">
    <citation type="journal article" date="2015" name="Genome Announc.">
        <title>Draft Genome Sequence and Gene Annotation of the Entomopathogenic Fungus Verticillium hemipterigenum.</title>
        <authorList>
            <person name="Horn F."/>
            <person name="Habel A."/>
            <person name="Scharf D.H."/>
            <person name="Dworschak J."/>
            <person name="Brakhage A.A."/>
            <person name="Guthke R."/>
            <person name="Hertweck C."/>
            <person name="Linde J."/>
        </authorList>
    </citation>
    <scope>NUCLEOTIDE SEQUENCE [LARGE SCALE GENOMIC DNA]</scope>
</reference>
<evidence type="ECO:0000256" key="3">
    <source>
        <dbReference type="SAM" id="SignalP"/>
    </source>
</evidence>
<dbReference type="AlphaFoldDB" id="A0A0A1T0K9"/>
<gene>
    <name evidence="4" type="ORF">VHEMI04196</name>
</gene>
<evidence type="ECO:0000256" key="1">
    <source>
        <dbReference type="SAM" id="MobiDB-lite"/>
    </source>
</evidence>
<organism evidence="4 5">
    <name type="scientific">[Torrubiella] hemipterigena</name>
    <dbReference type="NCBI Taxonomy" id="1531966"/>
    <lineage>
        <taxon>Eukaryota</taxon>
        <taxon>Fungi</taxon>
        <taxon>Dikarya</taxon>
        <taxon>Ascomycota</taxon>
        <taxon>Pezizomycotina</taxon>
        <taxon>Sordariomycetes</taxon>
        <taxon>Hypocreomycetidae</taxon>
        <taxon>Hypocreales</taxon>
        <taxon>Clavicipitaceae</taxon>
        <taxon>Clavicipitaceae incertae sedis</taxon>
        <taxon>'Torrubiella' clade</taxon>
    </lineage>
</organism>
<dbReference type="EMBL" id="CDHN01000002">
    <property type="protein sequence ID" value="CEJ86756.1"/>
    <property type="molecule type" value="Genomic_DNA"/>
</dbReference>
<dbReference type="Proteomes" id="UP000039046">
    <property type="component" value="Unassembled WGS sequence"/>
</dbReference>
<feature type="signal peptide" evidence="3">
    <location>
        <begin position="1"/>
        <end position="18"/>
    </location>
</feature>
<protein>
    <submittedName>
        <fullName evidence="4">Uncharacterized protein</fullName>
    </submittedName>
</protein>
<feature type="region of interest" description="Disordered" evidence="1">
    <location>
        <begin position="119"/>
        <end position="140"/>
    </location>
</feature>
<keyword evidence="2" id="KW-1133">Transmembrane helix</keyword>
<sequence>MLPLLTFFLVLATSLVSARPLHQQVTVIRVDMADYPQRHEGRILTFFQSFYEGPVPSREPSSLWACNDEFTQAFCRGSSTSLSMLQVLIVVCVIAAVAYSFMRLAATCIKMDEKQTAAKQAPFPADEKQPLVTDTTKPAL</sequence>
<feature type="chain" id="PRO_5001978761" evidence="3">
    <location>
        <begin position="19"/>
        <end position="140"/>
    </location>
</feature>
<evidence type="ECO:0000313" key="4">
    <source>
        <dbReference type="EMBL" id="CEJ86756.1"/>
    </source>
</evidence>
<feature type="transmembrane region" description="Helical" evidence="2">
    <location>
        <begin position="84"/>
        <end position="102"/>
    </location>
</feature>
<evidence type="ECO:0000256" key="2">
    <source>
        <dbReference type="SAM" id="Phobius"/>
    </source>
</evidence>
<accession>A0A0A1T0K9</accession>
<keyword evidence="2" id="KW-0812">Transmembrane</keyword>